<feature type="domain" description="Ubiquitin-like" evidence="4">
    <location>
        <begin position="22"/>
        <end position="96"/>
    </location>
</feature>
<dbReference type="Proteomes" id="UP001566132">
    <property type="component" value="Unassembled WGS sequence"/>
</dbReference>
<accession>A0ABD1EK70</accession>
<feature type="compositionally biased region" description="Polar residues" evidence="3">
    <location>
        <begin position="340"/>
        <end position="351"/>
    </location>
</feature>
<dbReference type="EMBL" id="JBDJPC010000007">
    <property type="protein sequence ID" value="KAL1495089.1"/>
    <property type="molecule type" value="Genomic_DNA"/>
</dbReference>
<feature type="region of interest" description="Disordered" evidence="3">
    <location>
        <begin position="191"/>
        <end position="225"/>
    </location>
</feature>
<dbReference type="AlphaFoldDB" id="A0ABD1EK70"/>
<dbReference type="InterPro" id="IPR039336">
    <property type="entry name" value="Midnolin"/>
</dbReference>
<name>A0ABD1EK70_HYPHA</name>
<dbReference type="Pfam" id="PF00240">
    <property type="entry name" value="ubiquitin"/>
    <property type="match status" value="1"/>
</dbReference>
<evidence type="ECO:0000256" key="2">
    <source>
        <dbReference type="ARBA" id="ARBA00023242"/>
    </source>
</evidence>
<dbReference type="SMART" id="SM00213">
    <property type="entry name" value="UBQ"/>
    <property type="match status" value="1"/>
</dbReference>
<dbReference type="PROSITE" id="PS50053">
    <property type="entry name" value="UBIQUITIN_2"/>
    <property type="match status" value="1"/>
</dbReference>
<dbReference type="Gene3D" id="3.10.20.90">
    <property type="entry name" value="Phosphatidylinositol 3-kinase Catalytic Subunit, Chain A, domain 1"/>
    <property type="match status" value="1"/>
</dbReference>
<reference evidence="5 6" key="1">
    <citation type="submission" date="2024-05" db="EMBL/GenBank/DDBJ databases">
        <title>Genetic variation in Jamaican populations of the coffee berry borer (Hypothenemus hampei).</title>
        <authorList>
            <person name="Errbii M."/>
            <person name="Myrie A."/>
        </authorList>
    </citation>
    <scope>NUCLEOTIDE SEQUENCE [LARGE SCALE GENOMIC DNA]</scope>
    <source>
        <strain evidence="5">JA-Hopewell-2020-01-JO</strain>
        <tissue evidence="5">Whole body</tissue>
    </source>
</reference>
<evidence type="ECO:0000256" key="3">
    <source>
        <dbReference type="SAM" id="MobiDB-lite"/>
    </source>
</evidence>
<dbReference type="PANTHER" id="PTHR23010">
    <property type="entry name" value="MIDNOLIN"/>
    <property type="match status" value="1"/>
</dbReference>
<evidence type="ECO:0000259" key="4">
    <source>
        <dbReference type="PROSITE" id="PS50053"/>
    </source>
</evidence>
<keyword evidence="2" id="KW-0539">Nucleus</keyword>
<gene>
    <name evidence="5" type="ORF">ABEB36_010562</name>
</gene>
<dbReference type="GO" id="GO:0005634">
    <property type="term" value="C:nucleus"/>
    <property type="evidence" value="ECO:0007669"/>
    <property type="project" value="UniProtKB-SubCell"/>
</dbReference>
<feature type="region of interest" description="Disordered" evidence="3">
    <location>
        <begin position="249"/>
        <end position="287"/>
    </location>
</feature>
<comment type="subcellular location">
    <subcellularLocation>
        <location evidence="1">Nucleus</location>
    </subcellularLocation>
</comment>
<proteinExistence type="predicted"/>
<keyword evidence="6" id="KW-1185">Reference proteome</keyword>
<dbReference type="CDD" id="cd01804">
    <property type="entry name" value="Ubl_midnolin"/>
    <property type="match status" value="1"/>
</dbReference>
<dbReference type="InterPro" id="IPR000626">
    <property type="entry name" value="Ubiquitin-like_dom"/>
</dbReference>
<dbReference type="InterPro" id="IPR029071">
    <property type="entry name" value="Ubiquitin-like_domsf"/>
</dbReference>
<feature type="compositionally biased region" description="Polar residues" evidence="3">
    <location>
        <begin position="205"/>
        <end position="219"/>
    </location>
</feature>
<feature type="compositionally biased region" description="Low complexity" evidence="3">
    <location>
        <begin position="256"/>
        <end position="269"/>
    </location>
</feature>
<dbReference type="SUPFAM" id="SSF54236">
    <property type="entry name" value="Ubiquitin-like"/>
    <property type="match status" value="1"/>
</dbReference>
<feature type="region of interest" description="Disordered" evidence="3">
    <location>
        <begin position="320"/>
        <end position="351"/>
    </location>
</feature>
<evidence type="ECO:0000313" key="6">
    <source>
        <dbReference type="Proteomes" id="UP001566132"/>
    </source>
</evidence>
<comment type="caution">
    <text evidence="5">The sequence shown here is derived from an EMBL/GenBank/DDBJ whole genome shotgun (WGS) entry which is preliminary data.</text>
</comment>
<evidence type="ECO:0000256" key="1">
    <source>
        <dbReference type="ARBA" id="ARBA00004123"/>
    </source>
</evidence>
<dbReference type="PANTHER" id="PTHR23010:SF1">
    <property type="entry name" value="MIDNOLIN"/>
    <property type="match status" value="1"/>
</dbReference>
<protein>
    <recommendedName>
        <fullName evidence="4">Ubiquitin-like domain-containing protein</fullName>
    </recommendedName>
</protein>
<evidence type="ECO:0000313" key="5">
    <source>
        <dbReference type="EMBL" id="KAL1495089.1"/>
    </source>
</evidence>
<organism evidence="5 6">
    <name type="scientific">Hypothenemus hampei</name>
    <name type="common">Coffee berry borer</name>
    <dbReference type="NCBI Taxonomy" id="57062"/>
    <lineage>
        <taxon>Eukaryota</taxon>
        <taxon>Metazoa</taxon>
        <taxon>Ecdysozoa</taxon>
        <taxon>Arthropoda</taxon>
        <taxon>Hexapoda</taxon>
        <taxon>Insecta</taxon>
        <taxon>Pterygota</taxon>
        <taxon>Neoptera</taxon>
        <taxon>Endopterygota</taxon>
        <taxon>Coleoptera</taxon>
        <taxon>Polyphaga</taxon>
        <taxon>Cucujiformia</taxon>
        <taxon>Curculionidae</taxon>
        <taxon>Scolytinae</taxon>
        <taxon>Hypothenemus</taxon>
    </lineage>
</organism>
<sequence length="351" mass="38489">MENLPETTSNPISQGCGSSTSITVHVSPTTGGDFFINVEPDSTVEDLKKLISKRLKVPRDRICLLFRDKQLQDGNLYQHGIGDGSKITLVPNVETGLINQRPEMGIMQALESLNDTQVNEFLCGKAPLNLSMRLGDHMMLIQLQLSTVSSSSRPPNCAPLIQSQGPTSLLQASKNLQHTLKKLSADIFAGRTRSTNRGKRRESVYSGTFSGALNPTLQDSRGKPRRDVSTIVHILNDLLCSVPELRRMQNKGDADSSSSANTSFSASTSEDVIPEEFSAERSTNGPRCTASCCAPSIPVSVAPESSYQDNVTRNKLDQLRLVMGERREKRRQRKAKPYSLPQQTDNDTVTA</sequence>